<protein>
    <submittedName>
        <fullName evidence="2">Uncharacterized protein</fullName>
    </submittedName>
</protein>
<dbReference type="AlphaFoldDB" id="A0A8T0L3N2"/>
<comment type="caution">
    <text evidence="2">The sequence shown here is derived from an EMBL/GenBank/DDBJ whole genome shotgun (WGS) entry which is preliminary data.</text>
</comment>
<evidence type="ECO:0000313" key="2">
    <source>
        <dbReference type="EMBL" id="KAG2407430.1"/>
    </source>
</evidence>
<evidence type="ECO:0000313" key="3">
    <source>
        <dbReference type="Proteomes" id="UP000743370"/>
    </source>
</evidence>
<name>A0A8T0L3N2_PHAAN</name>
<feature type="region of interest" description="Disordered" evidence="1">
    <location>
        <begin position="15"/>
        <end position="34"/>
    </location>
</feature>
<dbReference type="EMBL" id="JABFOF010000001">
    <property type="protein sequence ID" value="KAG2407430.1"/>
    <property type="molecule type" value="Genomic_DNA"/>
</dbReference>
<organism evidence="2 3">
    <name type="scientific">Phaseolus angularis</name>
    <name type="common">Azuki bean</name>
    <name type="synonym">Vigna angularis</name>
    <dbReference type="NCBI Taxonomy" id="3914"/>
    <lineage>
        <taxon>Eukaryota</taxon>
        <taxon>Viridiplantae</taxon>
        <taxon>Streptophyta</taxon>
        <taxon>Embryophyta</taxon>
        <taxon>Tracheophyta</taxon>
        <taxon>Spermatophyta</taxon>
        <taxon>Magnoliopsida</taxon>
        <taxon>eudicotyledons</taxon>
        <taxon>Gunneridae</taxon>
        <taxon>Pentapetalae</taxon>
        <taxon>rosids</taxon>
        <taxon>fabids</taxon>
        <taxon>Fabales</taxon>
        <taxon>Fabaceae</taxon>
        <taxon>Papilionoideae</taxon>
        <taxon>50 kb inversion clade</taxon>
        <taxon>NPAAA clade</taxon>
        <taxon>indigoferoid/millettioid clade</taxon>
        <taxon>Phaseoleae</taxon>
        <taxon>Vigna</taxon>
    </lineage>
</organism>
<proteinExistence type="predicted"/>
<reference evidence="2 3" key="1">
    <citation type="submission" date="2020-05" db="EMBL/GenBank/DDBJ databases">
        <title>Vigna angularis (adzuki bean) Var. LongXiaoDou No. 4 denovo assembly.</title>
        <authorList>
            <person name="Xiang H."/>
        </authorList>
    </citation>
    <scope>NUCLEOTIDE SEQUENCE [LARGE SCALE GENOMIC DNA]</scope>
    <source>
        <tissue evidence="2">Leaf</tissue>
    </source>
</reference>
<dbReference type="Proteomes" id="UP000743370">
    <property type="component" value="Unassembled WGS sequence"/>
</dbReference>
<gene>
    <name evidence="2" type="ORF">HKW66_Vig0022520</name>
</gene>
<evidence type="ECO:0000256" key="1">
    <source>
        <dbReference type="SAM" id="MobiDB-lite"/>
    </source>
</evidence>
<accession>A0A8T0L3N2</accession>
<sequence length="89" mass="9730">MAAAVSKVSGDIISSSFDRIRPPPPPPPDSSLLLATRPPRHFSLHTRYRIGRVQSFVQFALLLEWFSDTLSGDESSVGLLTSSRSSTET</sequence>